<dbReference type="PROSITE" id="PS00518">
    <property type="entry name" value="ZF_RING_1"/>
    <property type="match status" value="1"/>
</dbReference>
<dbReference type="InterPro" id="IPR001841">
    <property type="entry name" value="Znf_RING"/>
</dbReference>
<dbReference type="OrthoDB" id="1305878at2759"/>
<dbReference type="RefSeq" id="XP_020892215.1">
    <property type="nucleotide sequence ID" value="XM_021036556.2"/>
</dbReference>
<keyword evidence="3 6" id="KW-0863">Zinc-finger</keyword>
<sequence length="375" mass="43103">MLRSMNVKTLNPHIICVLCGGYLVDATTIIECLHSFCRSCIICWLEKSYRCPVCETEIHKTRPYLNIRPDRVLQDIVYKLVPGLYDNELRRRKEFDTGVEEDTKDDSNVKPNKKDDIEDPVCVTLEYYGRKRFWQEKTVFPTRYLRCSSQLPVNVLKKFVSTKFGIPDTHFVEIIRSDEILSDHLSLRELWRVYGLHNKSFIDLQYIIIDKKLDIVIAHQGLDEPKFKKIVKKRKRKRKSSLVGSTDGSGLTPIKRKRRKRVAMVAKRHTKLATTHEGTVQETANGEKKLPEKVAEQTLDLSVNNDTPSVENNKIDEHLQQNSIPHDKQMENDISVNKYACPATPESDADHNDCVTLTAVHPEPPKQASDVVPPS</sequence>
<dbReference type="EnsemblMetazoa" id="XM_021036554.2">
    <property type="protein sequence ID" value="XP_020892213.1"/>
    <property type="gene ID" value="LOC110231535"/>
</dbReference>
<dbReference type="OMA" id="CITLEYY"/>
<evidence type="ECO:0000256" key="7">
    <source>
        <dbReference type="SAM" id="MobiDB-lite"/>
    </source>
</evidence>
<evidence type="ECO:0000256" key="4">
    <source>
        <dbReference type="ARBA" id="ARBA00022833"/>
    </source>
</evidence>
<dbReference type="InterPro" id="IPR013083">
    <property type="entry name" value="Znf_RING/FYVE/PHD"/>
</dbReference>
<dbReference type="Gene3D" id="3.30.40.10">
    <property type="entry name" value="Zinc/RING finger domain, C3HC4 (zinc finger)"/>
    <property type="match status" value="1"/>
</dbReference>
<dbReference type="Pfam" id="PF16207">
    <property type="entry name" value="RAWUL"/>
    <property type="match status" value="1"/>
</dbReference>
<evidence type="ECO:0000256" key="2">
    <source>
        <dbReference type="ARBA" id="ARBA00022723"/>
    </source>
</evidence>
<dbReference type="EnsemblMetazoa" id="XM_021036555.2">
    <property type="protein sequence ID" value="XP_020892214.1"/>
    <property type="gene ID" value="LOC110231535"/>
</dbReference>
<keyword evidence="4" id="KW-0862">Zinc</keyword>
<dbReference type="AlphaFoldDB" id="A0A913WPP1"/>
<proteinExistence type="predicted"/>
<dbReference type="SMART" id="SM00184">
    <property type="entry name" value="RING"/>
    <property type="match status" value="1"/>
</dbReference>
<dbReference type="SUPFAM" id="SSF57850">
    <property type="entry name" value="RING/U-box"/>
    <property type="match status" value="1"/>
</dbReference>
<feature type="domain" description="RING-type" evidence="8">
    <location>
        <begin position="16"/>
        <end position="55"/>
    </location>
</feature>
<dbReference type="CDD" id="cd17082">
    <property type="entry name" value="RAWUL_PCGF2_like"/>
    <property type="match status" value="1"/>
</dbReference>
<dbReference type="EnsemblMetazoa" id="XM_021036556.2">
    <property type="protein sequence ID" value="XP_020892215.1"/>
    <property type="gene ID" value="LOC110231535"/>
</dbReference>
<name>A0A913WPP1_EXADI</name>
<dbReference type="InterPro" id="IPR017907">
    <property type="entry name" value="Znf_RING_CS"/>
</dbReference>
<dbReference type="PANTHER" id="PTHR10825:SF29">
    <property type="entry name" value="POLYCOMB GROUP RING FINGER PROTEIN 1"/>
    <property type="match status" value="1"/>
</dbReference>
<dbReference type="GO" id="GO:0000122">
    <property type="term" value="P:negative regulation of transcription by RNA polymerase II"/>
    <property type="evidence" value="ECO:0007669"/>
    <property type="project" value="TreeGrafter"/>
</dbReference>
<dbReference type="GO" id="GO:0008270">
    <property type="term" value="F:zinc ion binding"/>
    <property type="evidence" value="ECO:0007669"/>
    <property type="project" value="UniProtKB-KW"/>
</dbReference>
<comment type="subcellular location">
    <subcellularLocation>
        <location evidence="1">Nucleus</location>
    </subcellularLocation>
</comment>
<dbReference type="KEGG" id="epa:110231535"/>
<dbReference type="Proteomes" id="UP000887567">
    <property type="component" value="Unplaced"/>
</dbReference>
<evidence type="ECO:0000256" key="3">
    <source>
        <dbReference type="ARBA" id="ARBA00022771"/>
    </source>
</evidence>
<feature type="region of interest" description="Disordered" evidence="7">
    <location>
        <begin position="234"/>
        <end position="260"/>
    </location>
</feature>
<accession>A0A913WPP1</accession>
<dbReference type="PROSITE" id="PS50089">
    <property type="entry name" value="ZF_RING_2"/>
    <property type="match status" value="1"/>
</dbReference>
<dbReference type="InterPro" id="IPR032443">
    <property type="entry name" value="RAWUL"/>
</dbReference>
<dbReference type="PANTHER" id="PTHR10825">
    <property type="entry name" value="RING FINGER DOMAIN-CONTAINING, POLYCOMB GROUP COMPONENT"/>
    <property type="match status" value="1"/>
</dbReference>
<protein>
    <recommendedName>
        <fullName evidence="8">RING-type domain-containing protein</fullName>
    </recommendedName>
</protein>
<keyword evidence="2" id="KW-0479">Metal-binding</keyword>
<evidence type="ECO:0000256" key="1">
    <source>
        <dbReference type="ARBA" id="ARBA00004123"/>
    </source>
</evidence>
<dbReference type="RefSeq" id="XP_020892213.1">
    <property type="nucleotide sequence ID" value="XM_021036554.2"/>
</dbReference>
<evidence type="ECO:0000313" key="10">
    <source>
        <dbReference type="Proteomes" id="UP000887567"/>
    </source>
</evidence>
<dbReference type="Pfam" id="PF13923">
    <property type="entry name" value="zf-C3HC4_2"/>
    <property type="match status" value="1"/>
</dbReference>
<organism evidence="9 10">
    <name type="scientific">Exaiptasia diaphana</name>
    <name type="common">Tropical sea anemone</name>
    <name type="synonym">Aiptasia pulchella</name>
    <dbReference type="NCBI Taxonomy" id="2652724"/>
    <lineage>
        <taxon>Eukaryota</taxon>
        <taxon>Metazoa</taxon>
        <taxon>Cnidaria</taxon>
        <taxon>Anthozoa</taxon>
        <taxon>Hexacorallia</taxon>
        <taxon>Actiniaria</taxon>
        <taxon>Aiptasiidae</taxon>
        <taxon>Exaiptasia</taxon>
    </lineage>
</organism>
<evidence type="ECO:0000256" key="6">
    <source>
        <dbReference type="PROSITE-ProRule" id="PRU00175"/>
    </source>
</evidence>
<dbReference type="GO" id="GO:1990841">
    <property type="term" value="F:promoter-specific chromatin binding"/>
    <property type="evidence" value="ECO:0007669"/>
    <property type="project" value="TreeGrafter"/>
</dbReference>
<evidence type="ECO:0000259" key="8">
    <source>
        <dbReference type="PROSITE" id="PS50089"/>
    </source>
</evidence>
<evidence type="ECO:0000313" key="9">
    <source>
        <dbReference type="EnsemblMetazoa" id="XP_020892215.1"/>
    </source>
</evidence>
<dbReference type="Gene3D" id="3.10.20.90">
    <property type="entry name" value="Phosphatidylinositol 3-kinase Catalytic Subunit, Chain A, domain 1"/>
    <property type="match status" value="1"/>
</dbReference>
<dbReference type="GO" id="GO:0035102">
    <property type="term" value="C:PRC1 complex"/>
    <property type="evidence" value="ECO:0007669"/>
    <property type="project" value="TreeGrafter"/>
</dbReference>
<dbReference type="GeneID" id="110231535"/>
<reference evidence="9" key="1">
    <citation type="submission" date="2022-11" db="UniProtKB">
        <authorList>
            <consortium name="EnsemblMetazoa"/>
        </authorList>
    </citation>
    <scope>IDENTIFICATION</scope>
</reference>
<keyword evidence="10" id="KW-1185">Reference proteome</keyword>
<dbReference type="RefSeq" id="XP_020892214.1">
    <property type="nucleotide sequence ID" value="XM_021036555.2"/>
</dbReference>
<dbReference type="FunFam" id="3.30.40.10:FF:000122">
    <property type="entry name" value="polycomb group RING finger protein 1"/>
    <property type="match status" value="1"/>
</dbReference>
<keyword evidence="5" id="KW-0539">Nucleus</keyword>
<evidence type="ECO:0000256" key="5">
    <source>
        <dbReference type="ARBA" id="ARBA00023242"/>
    </source>
</evidence>